<comment type="caution">
    <text evidence="1">The sequence shown here is derived from an EMBL/GenBank/DDBJ whole genome shotgun (WGS) entry which is preliminary data.</text>
</comment>
<sequence length="138" mass="15890">MKKLSEETEKIMAERFGKDTIIALATVENEVPFVRYVNAYYENGAFYIITYALSNKMRHMEGNSTVAIAGEWFTAHGKSINLGYFGKEENYRIAEKLKKVFSEWIDNGHNNFDDENTIILCVELTDGLLLSHGTRYEF</sequence>
<dbReference type="Gene3D" id="2.30.110.10">
    <property type="entry name" value="Electron Transport, Fmn-binding Protein, Chain A"/>
    <property type="match status" value="1"/>
</dbReference>
<dbReference type="Proteomes" id="UP000824265">
    <property type="component" value="Unassembled WGS sequence"/>
</dbReference>
<reference evidence="1" key="1">
    <citation type="journal article" date="2021" name="PeerJ">
        <title>Extensive microbial diversity within the chicken gut microbiome revealed by metagenomics and culture.</title>
        <authorList>
            <person name="Gilroy R."/>
            <person name="Ravi A."/>
            <person name="Getino M."/>
            <person name="Pursley I."/>
            <person name="Horton D.L."/>
            <person name="Alikhan N.F."/>
            <person name="Baker D."/>
            <person name="Gharbi K."/>
            <person name="Hall N."/>
            <person name="Watson M."/>
            <person name="Adriaenssens E.M."/>
            <person name="Foster-Nyarko E."/>
            <person name="Jarju S."/>
            <person name="Secka A."/>
            <person name="Antonio M."/>
            <person name="Oren A."/>
            <person name="Chaudhuri R.R."/>
            <person name="La Ragione R."/>
            <person name="Hildebrand F."/>
            <person name="Pallen M.J."/>
        </authorList>
    </citation>
    <scope>NUCLEOTIDE SEQUENCE</scope>
    <source>
        <strain evidence="1">CHK195-6426</strain>
    </source>
</reference>
<proteinExistence type="predicted"/>
<organism evidence="1 2">
    <name type="scientific">Candidatus Acetatifactor stercoripullorum</name>
    <dbReference type="NCBI Taxonomy" id="2838414"/>
    <lineage>
        <taxon>Bacteria</taxon>
        <taxon>Bacillati</taxon>
        <taxon>Bacillota</taxon>
        <taxon>Clostridia</taxon>
        <taxon>Lachnospirales</taxon>
        <taxon>Lachnospiraceae</taxon>
        <taxon>Acetatifactor</taxon>
    </lineage>
</organism>
<accession>A0A9D1UBB3</accession>
<reference evidence="1" key="2">
    <citation type="submission" date="2021-04" db="EMBL/GenBank/DDBJ databases">
        <authorList>
            <person name="Gilroy R."/>
        </authorList>
    </citation>
    <scope>NUCLEOTIDE SEQUENCE</scope>
    <source>
        <strain evidence="1">CHK195-6426</strain>
    </source>
</reference>
<dbReference type="InterPro" id="IPR012349">
    <property type="entry name" value="Split_barrel_FMN-bd"/>
</dbReference>
<gene>
    <name evidence="1" type="ORF">H9742_08475</name>
</gene>
<dbReference type="AlphaFoldDB" id="A0A9D1UBB3"/>
<name>A0A9D1UBB3_9FIRM</name>
<protein>
    <submittedName>
        <fullName evidence="1">Pyridoxamine 5'-phosphate oxidase family protein</fullName>
    </submittedName>
</protein>
<evidence type="ECO:0000313" key="2">
    <source>
        <dbReference type="Proteomes" id="UP000824265"/>
    </source>
</evidence>
<evidence type="ECO:0000313" key="1">
    <source>
        <dbReference type="EMBL" id="HIW81537.1"/>
    </source>
</evidence>
<dbReference type="SUPFAM" id="SSF50475">
    <property type="entry name" value="FMN-binding split barrel"/>
    <property type="match status" value="1"/>
</dbReference>
<dbReference type="EMBL" id="DXGH01000044">
    <property type="protein sequence ID" value="HIW81537.1"/>
    <property type="molecule type" value="Genomic_DNA"/>
</dbReference>